<evidence type="ECO:0000313" key="4">
    <source>
        <dbReference type="Proteomes" id="UP000008694"/>
    </source>
</evidence>
<keyword evidence="4" id="KW-1185">Reference proteome</keyword>
<dbReference type="EMBL" id="GL348713">
    <property type="protein sequence ID" value="EFH69550.1"/>
    <property type="molecule type" value="Genomic_DNA"/>
</dbReference>
<dbReference type="InterPro" id="IPR003863">
    <property type="entry name" value="DUF220"/>
</dbReference>
<feature type="compositionally biased region" description="Basic and acidic residues" evidence="1">
    <location>
        <begin position="21"/>
        <end position="41"/>
    </location>
</feature>
<dbReference type="HOGENOM" id="CLU_041491_1_0_1"/>
<name>D7KNG9_ARALL</name>
<feature type="region of interest" description="Disordered" evidence="1">
    <location>
        <begin position="1"/>
        <end position="41"/>
    </location>
</feature>
<protein>
    <recommendedName>
        <fullName evidence="2">DUF220 domain-containing protein</fullName>
    </recommendedName>
</protein>
<reference evidence="4" key="1">
    <citation type="journal article" date="2011" name="Nat. Genet.">
        <title>The Arabidopsis lyrata genome sequence and the basis of rapid genome size change.</title>
        <authorList>
            <person name="Hu T.T."/>
            <person name="Pattyn P."/>
            <person name="Bakker E.G."/>
            <person name="Cao J."/>
            <person name="Cheng J.-F."/>
            <person name="Clark R.M."/>
            <person name="Fahlgren N."/>
            <person name="Fawcett J.A."/>
            <person name="Grimwood J."/>
            <person name="Gundlach H."/>
            <person name="Haberer G."/>
            <person name="Hollister J.D."/>
            <person name="Ossowski S."/>
            <person name="Ottilar R.P."/>
            <person name="Salamov A.A."/>
            <person name="Schneeberger K."/>
            <person name="Spannagl M."/>
            <person name="Wang X."/>
            <person name="Yang L."/>
            <person name="Nasrallah M.E."/>
            <person name="Bergelson J."/>
            <person name="Carrington J.C."/>
            <person name="Gaut B.S."/>
            <person name="Schmutz J."/>
            <person name="Mayer K.F.X."/>
            <person name="Van de Peer Y."/>
            <person name="Grigoriev I.V."/>
            <person name="Nordborg M."/>
            <person name="Weigel D."/>
            <person name="Guo Y.-L."/>
        </authorList>
    </citation>
    <scope>NUCLEOTIDE SEQUENCE [LARGE SCALE GENOMIC DNA]</scope>
    <source>
        <strain evidence="4">cv. MN47</strain>
    </source>
</reference>
<accession>D7KNG9</accession>
<evidence type="ECO:0000256" key="1">
    <source>
        <dbReference type="SAM" id="MobiDB-lite"/>
    </source>
</evidence>
<proteinExistence type="predicted"/>
<dbReference type="PANTHER" id="PTHR31385:SF6">
    <property type="entry name" value="DUF220 DOMAIN-CONTAINING PROTEIN-RELATED"/>
    <property type="match status" value="1"/>
</dbReference>
<dbReference type="Proteomes" id="UP000008694">
    <property type="component" value="Unassembled WGS sequence"/>
</dbReference>
<dbReference type="KEGG" id="aly:9329352"/>
<dbReference type="OrthoDB" id="1039628at2759"/>
<gene>
    <name evidence="3" type="ORF">ARALYDRAFT_313224</name>
</gene>
<dbReference type="eggNOG" id="ENOG502QUTS">
    <property type="taxonomic scope" value="Eukaryota"/>
</dbReference>
<feature type="domain" description="DUF220" evidence="2">
    <location>
        <begin position="146"/>
        <end position="228"/>
    </location>
</feature>
<dbReference type="Pfam" id="PF02713">
    <property type="entry name" value="DUF220"/>
    <property type="match status" value="1"/>
</dbReference>
<dbReference type="STRING" id="81972.D7KNG9"/>
<organism evidence="4">
    <name type="scientific">Arabidopsis lyrata subsp. lyrata</name>
    <name type="common">Lyre-leaved rock-cress</name>
    <dbReference type="NCBI Taxonomy" id="81972"/>
    <lineage>
        <taxon>Eukaryota</taxon>
        <taxon>Viridiplantae</taxon>
        <taxon>Streptophyta</taxon>
        <taxon>Embryophyta</taxon>
        <taxon>Tracheophyta</taxon>
        <taxon>Spermatophyta</taxon>
        <taxon>Magnoliopsida</taxon>
        <taxon>eudicotyledons</taxon>
        <taxon>Gunneridae</taxon>
        <taxon>Pentapetalae</taxon>
        <taxon>rosids</taxon>
        <taxon>malvids</taxon>
        <taxon>Brassicales</taxon>
        <taxon>Brassicaceae</taxon>
        <taxon>Camelineae</taxon>
        <taxon>Arabidopsis</taxon>
    </lineage>
</organism>
<sequence>MGVFSAFGARINQNSQQPLEADPKSSENVESKSVSEMDNGKMKRYYDEDEWERQDQLWTAAEKKHPWKVAPPKVKVTTKKGICHIHIELTLGLHPDGVFELFTNPHNGPNTEPLLKSKSRKVLKEDGPSQIAKVEKVLAWNFSGRSFSVPISLTVDENRKDLTVRSFSIPAHNNQYLSFVLMMMKVFEGSYKVEPLYVDSVRLCKNKEPKSVEVYRKCSGGQGKIASKVTMDQYFQPYPPFNLPPLSWFIRDITIKNTKNVLDRLQLWGFSIRNPGVIMSTNKHGKTEISPKH</sequence>
<dbReference type="AlphaFoldDB" id="D7KNG9"/>
<dbReference type="Gramene" id="fgenesh1_pm.C_scaffold_1002004">
    <property type="protein sequence ID" value="fgenesh1_pm.C_scaffold_1002004"/>
    <property type="gene ID" value="fgenesh1_pm.C_scaffold_1002004"/>
</dbReference>
<evidence type="ECO:0000313" key="3">
    <source>
        <dbReference type="EMBL" id="EFH69550.1"/>
    </source>
</evidence>
<evidence type="ECO:0000259" key="2">
    <source>
        <dbReference type="Pfam" id="PF02713"/>
    </source>
</evidence>
<dbReference type="PANTHER" id="PTHR31385">
    <property type="entry name" value="PUTATIVE (DUF220)-RELATED"/>
    <property type="match status" value="1"/>
</dbReference>